<sequence length="189" mass="20925">MPSFAKSSSRKPFKNPDPQAEYFSAIAAYDQQPHCHSYQTTGMPYAPNNDQPQTYHHQHSDSHSSMASSSSAGSSGNGRWLSSVKTWLSTSEPSAQAMKKQRRDTYKKHGVSRSDPHAAEKMHLPMGKVPKHATTSTSGPTPEELIFKERKQRPEFMKHTHSAHSVSSGYSSGPSSLKETNPVAPWDEQ</sequence>
<keyword evidence="3" id="KW-1185">Reference proteome</keyword>
<organism evidence="2 3">
    <name type="scientific">[Torrubiella] hemipterigena</name>
    <dbReference type="NCBI Taxonomy" id="1531966"/>
    <lineage>
        <taxon>Eukaryota</taxon>
        <taxon>Fungi</taxon>
        <taxon>Dikarya</taxon>
        <taxon>Ascomycota</taxon>
        <taxon>Pezizomycotina</taxon>
        <taxon>Sordariomycetes</taxon>
        <taxon>Hypocreomycetidae</taxon>
        <taxon>Hypocreales</taxon>
        <taxon>Clavicipitaceae</taxon>
        <taxon>Clavicipitaceae incertae sedis</taxon>
        <taxon>'Torrubiella' clade</taxon>
    </lineage>
</organism>
<evidence type="ECO:0000313" key="2">
    <source>
        <dbReference type="EMBL" id="CEJ81740.1"/>
    </source>
</evidence>
<dbReference type="Proteomes" id="UP000039046">
    <property type="component" value="Unassembled WGS sequence"/>
</dbReference>
<dbReference type="EMBL" id="CDHN01000001">
    <property type="protein sequence ID" value="CEJ81740.1"/>
    <property type="molecule type" value="Genomic_DNA"/>
</dbReference>
<dbReference type="AlphaFoldDB" id="A0A0A1T6I6"/>
<protein>
    <submittedName>
        <fullName evidence="2">Uncharacterized protein</fullName>
    </submittedName>
</protein>
<gene>
    <name evidence="2" type="ORF">VHEMI01853</name>
</gene>
<feature type="compositionally biased region" description="Low complexity" evidence="1">
    <location>
        <begin position="63"/>
        <end position="74"/>
    </location>
</feature>
<feature type="region of interest" description="Disordered" evidence="1">
    <location>
        <begin position="35"/>
        <end position="189"/>
    </location>
</feature>
<dbReference type="HOGENOM" id="CLU_1435372_0_0_1"/>
<reference evidence="2 3" key="1">
    <citation type="journal article" date="2015" name="Genome Announc.">
        <title>Draft Genome Sequence and Gene Annotation of the Entomopathogenic Fungus Verticillium hemipterigenum.</title>
        <authorList>
            <person name="Horn F."/>
            <person name="Habel A."/>
            <person name="Scharf D.H."/>
            <person name="Dworschak J."/>
            <person name="Brakhage A.A."/>
            <person name="Guthke R."/>
            <person name="Hertweck C."/>
            <person name="Linde J."/>
        </authorList>
    </citation>
    <scope>NUCLEOTIDE SEQUENCE [LARGE SCALE GENOMIC DNA]</scope>
</reference>
<feature type="compositionally biased region" description="Basic and acidic residues" evidence="1">
    <location>
        <begin position="145"/>
        <end position="158"/>
    </location>
</feature>
<feature type="compositionally biased region" description="Polar residues" evidence="1">
    <location>
        <begin position="83"/>
        <end position="94"/>
    </location>
</feature>
<dbReference type="OrthoDB" id="4842213at2759"/>
<proteinExistence type="predicted"/>
<name>A0A0A1T6I6_9HYPO</name>
<evidence type="ECO:0000256" key="1">
    <source>
        <dbReference type="SAM" id="MobiDB-lite"/>
    </source>
</evidence>
<accession>A0A0A1T6I6</accession>
<evidence type="ECO:0000313" key="3">
    <source>
        <dbReference type="Proteomes" id="UP000039046"/>
    </source>
</evidence>
<feature type="compositionally biased region" description="Basic residues" evidence="1">
    <location>
        <begin position="99"/>
        <end position="111"/>
    </location>
</feature>
<feature type="compositionally biased region" description="Polar residues" evidence="1">
    <location>
        <begin position="37"/>
        <end position="55"/>
    </location>
</feature>
<feature type="compositionally biased region" description="Basic and acidic residues" evidence="1">
    <location>
        <begin position="112"/>
        <end position="123"/>
    </location>
</feature>
<feature type="compositionally biased region" description="Low complexity" evidence="1">
    <location>
        <begin position="163"/>
        <end position="176"/>
    </location>
</feature>